<sequence>MQEELLQLKKEVDSTKDLLMLELKRIQDLRKRASSSRLLRFYSSENDNSNSGENPSNPDPDPDSNPNPPQPTSLRCLTEAQKEKLLARVDDVSNKELKKQLEKYFEADAESELPEVFESILKRNLVGKHEDTDDELVDELQMKPLDSVKDQDFESDFELAHETDEEIDDLYNARDVVMSRMVKDPFFNMDDKKWDNMINEAMQHGHLQDTRQCEEILEDMLKWDNLLPIKAKDKHVVLKTNEDNIKRKVKKKLNNIEKRVEKGELEVEEGYKLFQQFEDKMVLECAKQMEAQGFPEFDETVVPDRKKDIDDPPGEGPILRWQTRVVFAPGGDAWHPKNRKVKLGVTVKELELSKHQFRRLRDLAGKRYHPGKDELMITSERFEHREENRKDCLRTLLSLIEEAGKANKLVEEARTSYVKERLRANPSFMERMQAKRMGMRLWVMQSKPCSAAAATSSSSSSPRGHNSTCCHKAAEFVCGACLLCVCCPLAILWRVVKAPCKIGWRIVQRTRQSDACSCCGSEKMVYAGYSSFSDIASEVETYRGHTGLKVPPSDEGAL</sequence>
<accession>A0AA88R1H9</accession>
<comment type="caution">
    <text evidence="3">The sequence shown here is derived from an EMBL/GenBank/DDBJ whole genome shotgun (WGS) entry which is preliminary data.</text>
</comment>
<protein>
    <recommendedName>
        <fullName evidence="2">Small ribosomal subunit protein mS35 mitochondrial conserved domain-containing protein</fullName>
    </recommendedName>
</protein>
<evidence type="ECO:0000313" key="4">
    <source>
        <dbReference type="Proteomes" id="UP001187471"/>
    </source>
</evidence>
<dbReference type="EMBL" id="JAVXUO010001567">
    <property type="protein sequence ID" value="KAK2981064.1"/>
    <property type="molecule type" value="Genomic_DNA"/>
</dbReference>
<dbReference type="GO" id="GO:0032543">
    <property type="term" value="P:mitochondrial translation"/>
    <property type="evidence" value="ECO:0007669"/>
    <property type="project" value="InterPro"/>
</dbReference>
<gene>
    <name evidence="3" type="ORF">RJ640_002597</name>
</gene>
<dbReference type="InterPro" id="IPR039848">
    <property type="entry name" value="Ribosomal_mS35_mt"/>
</dbReference>
<dbReference type="FunFam" id="3.30.160.20:FF:000055">
    <property type="entry name" value="Ribosomal protein S24/S35"/>
    <property type="match status" value="1"/>
</dbReference>
<evidence type="ECO:0000256" key="1">
    <source>
        <dbReference type="SAM" id="MobiDB-lite"/>
    </source>
</evidence>
<feature type="region of interest" description="Disordered" evidence="1">
    <location>
        <begin position="40"/>
        <end position="74"/>
    </location>
</feature>
<dbReference type="AlphaFoldDB" id="A0AA88R1H9"/>
<evidence type="ECO:0000259" key="2">
    <source>
        <dbReference type="Pfam" id="PF10213"/>
    </source>
</evidence>
<dbReference type="Pfam" id="PF10213">
    <property type="entry name" value="MRP-S28"/>
    <property type="match status" value="1"/>
</dbReference>
<name>A0AA88R1H9_9ASTE</name>
<dbReference type="InterPro" id="IPR019349">
    <property type="entry name" value="Ribosomal_mS35_mit"/>
</dbReference>
<dbReference type="PANTHER" id="PTHR13490:SF0">
    <property type="entry name" value="SMALL RIBOSOMAL SUBUNIT PROTEIN MS35"/>
    <property type="match status" value="1"/>
</dbReference>
<dbReference type="Proteomes" id="UP001187471">
    <property type="component" value="Unassembled WGS sequence"/>
</dbReference>
<evidence type="ECO:0000313" key="3">
    <source>
        <dbReference type="EMBL" id="KAK2981064.1"/>
    </source>
</evidence>
<proteinExistence type="predicted"/>
<dbReference type="Gene3D" id="3.30.160.20">
    <property type="match status" value="1"/>
</dbReference>
<feature type="compositionally biased region" description="Low complexity" evidence="1">
    <location>
        <begin position="40"/>
        <end position="56"/>
    </location>
</feature>
<dbReference type="GO" id="GO:0005763">
    <property type="term" value="C:mitochondrial small ribosomal subunit"/>
    <property type="evidence" value="ECO:0007669"/>
    <property type="project" value="TreeGrafter"/>
</dbReference>
<keyword evidence="4" id="KW-1185">Reference proteome</keyword>
<feature type="compositionally biased region" description="Pro residues" evidence="1">
    <location>
        <begin position="57"/>
        <end position="71"/>
    </location>
</feature>
<dbReference type="PANTHER" id="PTHR13490">
    <property type="entry name" value="MITOCHONDRIAL 28S RIBOSOMAL PROTEIN S28"/>
    <property type="match status" value="1"/>
</dbReference>
<dbReference type="GO" id="GO:0003735">
    <property type="term" value="F:structural constituent of ribosome"/>
    <property type="evidence" value="ECO:0007669"/>
    <property type="project" value="InterPro"/>
</dbReference>
<reference evidence="3" key="1">
    <citation type="submission" date="2022-12" db="EMBL/GenBank/DDBJ databases">
        <title>Draft genome assemblies for two species of Escallonia (Escalloniales).</title>
        <authorList>
            <person name="Chanderbali A."/>
            <person name="Dervinis C."/>
            <person name="Anghel I."/>
            <person name="Soltis D."/>
            <person name="Soltis P."/>
            <person name="Zapata F."/>
        </authorList>
    </citation>
    <scope>NUCLEOTIDE SEQUENCE</scope>
    <source>
        <strain evidence="3">UCBG92.1500</strain>
        <tissue evidence="3">Leaf</tissue>
    </source>
</reference>
<organism evidence="3 4">
    <name type="scientific">Escallonia rubra</name>
    <dbReference type="NCBI Taxonomy" id="112253"/>
    <lineage>
        <taxon>Eukaryota</taxon>
        <taxon>Viridiplantae</taxon>
        <taxon>Streptophyta</taxon>
        <taxon>Embryophyta</taxon>
        <taxon>Tracheophyta</taxon>
        <taxon>Spermatophyta</taxon>
        <taxon>Magnoliopsida</taxon>
        <taxon>eudicotyledons</taxon>
        <taxon>Gunneridae</taxon>
        <taxon>Pentapetalae</taxon>
        <taxon>asterids</taxon>
        <taxon>campanulids</taxon>
        <taxon>Escalloniales</taxon>
        <taxon>Escalloniaceae</taxon>
        <taxon>Escallonia</taxon>
    </lineage>
</organism>
<feature type="domain" description="Small ribosomal subunit protein mS35 mitochondrial conserved" evidence="2">
    <location>
        <begin position="333"/>
        <end position="409"/>
    </location>
</feature>